<dbReference type="CDD" id="cd00311">
    <property type="entry name" value="TIM"/>
    <property type="match status" value="1"/>
</dbReference>
<protein>
    <recommendedName>
        <fullName evidence="11">Triosephosphate isomerase</fullName>
        <ecNumber evidence="11">5.3.1.1</ecNumber>
    </recommendedName>
</protein>
<dbReference type="GO" id="GO:0005829">
    <property type="term" value="C:cytosol"/>
    <property type="evidence" value="ECO:0007669"/>
    <property type="project" value="TreeGrafter"/>
</dbReference>
<evidence type="ECO:0000256" key="6">
    <source>
        <dbReference type="ARBA" id="ARBA00022490"/>
    </source>
</evidence>
<dbReference type="EMBL" id="JAWDEY010000036">
    <property type="protein sequence ID" value="KAK6587941.1"/>
    <property type="molecule type" value="Genomic_DNA"/>
</dbReference>
<dbReference type="PROSITE" id="PS00171">
    <property type="entry name" value="TIM_1"/>
    <property type="match status" value="1"/>
</dbReference>
<evidence type="ECO:0000256" key="7">
    <source>
        <dbReference type="ARBA" id="ARBA00023152"/>
    </source>
</evidence>
<dbReference type="InterPro" id="IPR000652">
    <property type="entry name" value="Triosephosphate_isomerase"/>
</dbReference>
<dbReference type="GO" id="GO:0046166">
    <property type="term" value="P:glyceraldehyde-3-phosphate biosynthetic process"/>
    <property type="evidence" value="ECO:0007669"/>
    <property type="project" value="TreeGrafter"/>
</dbReference>
<dbReference type="PANTHER" id="PTHR21139">
    <property type="entry name" value="TRIOSEPHOSPHATE ISOMERASE"/>
    <property type="match status" value="1"/>
</dbReference>
<keyword evidence="13" id="KW-1185">Reference proteome</keyword>
<reference evidence="12 13" key="1">
    <citation type="submission" date="2023-10" db="EMBL/GenBank/DDBJ databases">
        <title>Comparative genomics analysis reveals potential genetic determinants of host preference in Cryptosporidium xiaoi.</title>
        <authorList>
            <person name="Xiao L."/>
            <person name="Li J."/>
        </authorList>
    </citation>
    <scope>NUCLEOTIDE SEQUENCE [LARGE SCALE GENOMIC DNA]</scope>
    <source>
        <strain evidence="12 13">52996</strain>
    </source>
</reference>
<dbReference type="AlphaFoldDB" id="A0AAV9XZR8"/>
<dbReference type="InterPro" id="IPR013785">
    <property type="entry name" value="Aldolase_TIM"/>
</dbReference>
<evidence type="ECO:0000256" key="3">
    <source>
        <dbReference type="ARBA" id="ARBA00007422"/>
    </source>
</evidence>
<accession>A0AAV9XZR8</accession>
<comment type="pathway">
    <text evidence="1 11">Carbohydrate degradation; glycolysis; D-glyceraldehyde 3-phosphate from glycerone phosphate: step 1/1.</text>
</comment>
<dbReference type="GO" id="GO:0004807">
    <property type="term" value="F:triose-phosphate isomerase activity"/>
    <property type="evidence" value="ECO:0007669"/>
    <property type="project" value="UniProtKB-EC"/>
</dbReference>
<gene>
    <name evidence="12" type="ORF">RS030_81423</name>
</gene>
<sequence>MGRKPFIGGNFKSNGTIESLTSLINSFNELKTCSSDVYIFPSFIHIPLVQNMLENGGGIMKVGSQNVSSTGNGAYTGEVNCEMLKDMNVNCTLIGHSERRQYYNETDQIVNSKVIRSLEHRFTVVLCIGESLQERESGKTNEVIKRQLVEGLRNVCDLSSVVIAYEPIWAIGTGIVATPDQAQEAHRFIRDCIMGMYDKKTSESIRIIYGGSVTPENCKAMTLCQDIDGFLVGGASLKPSFIEIVNSPTVQT</sequence>
<evidence type="ECO:0000256" key="1">
    <source>
        <dbReference type="ARBA" id="ARBA00004680"/>
    </source>
</evidence>
<name>A0AAV9XZR8_9CRYT</name>
<evidence type="ECO:0000313" key="13">
    <source>
        <dbReference type="Proteomes" id="UP001311799"/>
    </source>
</evidence>
<comment type="caution">
    <text evidence="12">The sequence shown here is derived from an EMBL/GenBank/DDBJ whole genome shotgun (WGS) entry which is preliminary data.</text>
</comment>
<proteinExistence type="inferred from homology"/>
<keyword evidence="5 11" id="KW-0312">Gluconeogenesis</keyword>
<dbReference type="Gene3D" id="3.20.20.70">
    <property type="entry name" value="Aldolase class I"/>
    <property type="match status" value="1"/>
</dbReference>
<dbReference type="EC" id="5.3.1.1" evidence="11"/>
<evidence type="ECO:0000256" key="11">
    <source>
        <dbReference type="RuleBase" id="RU363013"/>
    </source>
</evidence>
<evidence type="ECO:0000313" key="12">
    <source>
        <dbReference type="EMBL" id="KAK6587941.1"/>
    </source>
</evidence>
<dbReference type="NCBIfam" id="TIGR00419">
    <property type="entry name" value="tim"/>
    <property type="match status" value="1"/>
</dbReference>
<dbReference type="PROSITE" id="PS51440">
    <property type="entry name" value="TIM_2"/>
    <property type="match status" value="1"/>
</dbReference>
<dbReference type="InterPro" id="IPR035990">
    <property type="entry name" value="TIM_sf"/>
</dbReference>
<comment type="similarity">
    <text evidence="3 11">Belongs to the triosephosphate isomerase family.</text>
</comment>
<evidence type="ECO:0000256" key="5">
    <source>
        <dbReference type="ARBA" id="ARBA00022432"/>
    </source>
</evidence>
<comment type="catalytic activity">
    <reaction evidence="9">
        <text>D-glyceraldehyde 3-phosphate = dihydroxyacetone phosphate</text>
        <dbReference type="Rhea" id="RHEA:18585"/>
        <dbReference type="ChEBI" id="CHEBI:57642"/>
        <dbReference type="ChEBI" id="CHEBI:59776"/>
        <dbReference type="EC" id="5.3.1.1"/>
    </reaction>
    <physiologicalReaction direction="left-to-right" evidence="9">
        <dbReference type="Rhea" id="RHEA:18586"/>
    </physiologicalReaction>
</comment>
<dbReference type="InterPro" id="IPR020861">
    <property type="entry name" value="Triosephosphate_isomerase_AS"/>
</dbReference>
<dbReference type="Pfam" id="PF00121">
    <property type="entry name" value="TIM"/>
    <property type="match status" value="1"/>
</dbReference>
<organism evidence="12 13">
    <name type="scientific">Cryptosporidium xiaoi</name>
    <dbReference type="NCBI Taxonomy" id="659607"/>
    <lineage>
        <taxon>Eukaryota</taxon>
        <taxon>Sar</taxon>
        <taxon>Alveolata</taxon>
        <taxon>Apicomplexa</taxon>
        <taxon>Conoidasida</taxon>
        <taxon>Coccidia</taxon>
        <taxon>Eucoccidiorida</taxon>
        <taxon>Eimeriorina</taxon>
        <taxon>Cryptosporidiidae</taxon>
        <taxon>Cryptosporidium</taxon>
    </lineage>
</organism>
<dbReference type="GO" id="GO:0019563">
    <property type="term" value="P:glycerol catabolic process"/>
    <property type="evidence" value="ECO:0007669"/>
    <property type="project" value="TreeGrafter"/>
</dbReference>
<dbReference type="GO" id="GO:0006094">
    <property type="term" value="P:gluconeogenesis"/>
    <property type="evidence" value="ECO:0007669"/>
    <property type="project" value="UniProtKB-KW"/>
</dbReference>
<comment type="subunit">
    <text evidence="4">Homodimer.</text>
</comment>
<comment type="function">
    <text evidence="10">Catalyzes the interconversion of glyceraldehyde 3-phosphate and dihydroxyacetone phosphate in the glycolytic and gluconeogenic pathways.</text>
</comment>
<keyword evidence="8 11" id="KW-0413">Isomerase</keyword>
<evidence type="ECO:0000256" key="8">
    <source>
        <dbReference type="ARBA" id="ARBA00023235"/>
    </source>
</evidence>
<evidence type="ECO:0000256" key="2">
    <source>
        <dbReference type="ARBA" id="ARBA00004742"/>
    </source>
</evidence>
<dbReference type="PANTHER" id="PTHR21139:SF42">
    <property type="entry name" value="TRIOSEPHOSPHATE ISOMERASE"/>
    <property type="match status" value="1"/>
</dbReference>
<evidence type="ECO:0000256" key="10">
    <source>
        <dbReference type="ARBA" id="ARBA00056661"/>
    </source>
</evidence>
<dbReference type="Proteomes" id="UP001311799">
    <property type="component" value="Unassembled WGS sequence"/>
</dbReference>
<dbReference type="SUPFAM" id="SSF51351">
    <property type="entry name" value="Triosephosphate isomerase (TIM)"/>
    <property type="match status" value="1"/>
</dbReference>
<evidence type="ECO:0000256" key="4">
    <source>
        <dbReference type="ARBA" id="ARBA00011738"/>
    </source>
</evidence>
<dbReference type="GO" id="GO:0006096">
    <property type="term" value="P:glycolytic process"/>
    <property type="evidence" value="ECO:0007669"/>
    <property type="project" value="UniProtKB-KW"/>
</dbReference>
<dbReference type="InterPro" id="IPR022896">
    <property type="entry name" value="TrioseP_Isoase_bac/euk"/>
</dbReference>
<dbReference type="FunFam" id="3.20.20.70:FF:000016">
    <property type="entry name" value="Triosephosphate isomerase"/>
    <property type="match status" value="1"/>
</dbReference>
<evidence type="ECO:0000256" key="9">
    <source>
        <dbReference type="ARBA" id="ARBA00052432"/>
    </source>
</evidence>
<dbReference type="HAMAP" id="MF_00147_B">
    <property type="entry name" value="TIM_B"/>
    <property type="match status" value="1"/>
</dbReference>
<keyword evidence="7 11" id="KW-0324">Glycolysis</keyword>
<keyword evidence="6" id="KW-0963">Cytoplasm</keyword>
<comment type="pathway">
    <text evidence="2 11">Carbohydrate biosynthesis; gluconeogenesis.</text>
</comment>